<evidence type="ECO:0000256" key="1">
    <source>
        <dbReference type="ARBA" id="ARBA00004651"/>
    </source>
</evidence>
<dbReference type="AlphaFoldDB" id="A0A1H8LX46"/>
<feature type="transmembrane region" description="Helical" evidence="18">
    <location>
        <begin position="263"/>
        <end position="282"/>
    </location>
</feature>
<dbReference type="InterPro" id="IPR027256">
    <property type="entry name" value="P-typ_ATPase_IB"/>
</dbReference>
<dbReference type="PROSITE" id="PS50846">
    <property type="entry name" value="HMA_2"/>
    <property type="match status" value="2"/>
</dbReference>
<dbReference type="EMBL" id="FOCM01000012">
    <property type="protein sequence ID" value="SEO09714.1"/>
    <property type="molecule type" value="Genomic_DNA"/>
</dbReference>
<gene>
    <name evidence="20" type="ORF">SAMN04488011_11218</name>
</gene>
<keyword evidence="21" id="KW-1185">Reference proteome</keyword>
<dbReference type="SUPFAM" id="SSF56784">
    <property type="entry name" value="HAD-like"/>
    <property type="match status" value="1"/>
</dbReference>
<dbReference type="Pfam" id="PF00122">
    <property type="entry name" value="E1-E2_ATPase"/>
    <property type="match status" value="1"/>
</dbReference>
<dbReference type="Gene3D" id="2.70.150.10">
    <property type="entry name" value="Calcium-transporting ATPase, cytoplasmic transduction domain A"/>
    <property type="match status" value="1"/>
</dbReference>
<evidence type="ECO:0000256" key="18">
    <source>
        <dbReference type="RuleBase" id="RU362081"/>
    </source>
</evidence>
<feature type="domain" description="HMA" evidence="19">
    <location>
        <begin position="70"/>
        <end position="136"/>
    </location>
</feature>
<feature type="transmembrane region" description="Helical" evidence="18">
    <location>
        <begin position="235"/>
        <end position="257"/>
    </location>
</feature>
<dbReference type="GO" id="GO:0060003">
    <property type="term" value="P:copper ion export"/>
    <property type="evidence" value="ECO:0007669"/>
    <property type="project" value="UniProtKB-ARBA"/>
</dbReference>
<dbReference type="InterPro" id="IPR044492">
    <property type="entry name" value="P_typ_ATPase_HD_dom"/>
</dbReference>
<keyword evidence="7 18" id="KW-0479">Metal-binding</keyword>
<dbReference type="GO" id="GO:0005524">
    <property type="term" value="F:ATP binding"/>
    <property type="evidence" value="ECO:0007669"/>
    <property type="project" value="UniProtKB-UniRule"/>
</dbReference>
<dbReference type="NCBIfam" id="TIGR01494">
    <property type="entry name" value="ATPase_P-type"/>
    <property type="match status" value="1"/>
</dbReference>
<evidence type="ECO:0000256" key="16">
    <source>
        <dbReference type="ARBA" id="ARBA00023065"/>
    </source>
</evidence>
<dbReference type="SUPFAM" id="SSF81665">
    <property type="entry name" value="Calcium ATPase, transmembrane domain M"/>
    <property type="match status" value="1"/>
</dbReference>
<dbReference type="InterPro" id="IPR023299">
    <property type="entry name" value="ATPase_P-typ_cyto_dom_N"/>
</dbReference>
<evidence type="ECO:0000313" key="20">
    <source>
        <dbReference type="EMBL" id="SEO09714.1"/>
    </source>
</evidence>
<keyword evidence="16" id="KW-0406">Ion transport</keyword>
<keyword evidence="12" id="KW-0460">Magnesium</keyword>
<feature type="transmembrane region" description="Helical" evidence="18">
    <location>
        <begin position="416"/>
        <end position="438"/>
    </location>
</feature>
<dbReference type="PROSITE" id="PS00154">
    <property type="entry name" value="ATPASE_E1_E2"/>
    <property type="match status" value="1"/>
</dbReference>
<dbReference type="GO" id="GO:0140581">
    <property type="term" value="F:P-type monovalent copper transporter activity"/>
    <property type="evidence" value="ECO:0007669"/>
    <property type="project" value="UniProtKB-EC"/>
</dbReference>
<dbReference type="PRINTS" id="PR00119">
    <property type="entry name" value="CATATPASE"/>
</dbReference>
<evidence type="ECO:0000256" key="13">
    <source>
        <dbReference type="ARBA" id="ARBA00022967"/>
    </source>
</evidence>
<dbReference type="InterPro" id="IPR059000">
    <property type="entry name" value="ATPase_P-type_domA"/>
</dbReference>
<dbReference type="CDD" id="cd00371">
    <property type="entry name" value="HMA"/>
    <property type="match status" value="2"/>
</dbReference>
<keyword evidence="13" id="KW-1278">Translocase</keyword>
<dbReference type="NCBIfam" id="TIGR00003">
    <property type="entry name" value="copper ion binding protein"/>
    <property type="match status" value="1"/>
</dbReference>
<feature type="transmembrane region" description="Helical" evidence="18">
    <location>
        <begin position="444"/>
        <end position="467"/>
    </location>
</feature>
<dbReference type="GO" id="GO:0043682">
    <property type="term" value="F:P-type divalent copper transporter activity"/>
    <property type="evidence" value="ECO:0007669"/>
    <property type="project" value="TreeGrafter"/>
</dbReference>
<keyword evidence="11 18" id="KW-0067">ATP-binding</keyword>
<keyword evidence="4" id="KW-0813">Transport</keyword>
<dbReference type="InterPro" id="IPR018303">
    <property type="entry name" value="ATPase_P-typ_P_site"/>
</dbReference>
<evidence type="ECO:0000256" key="3">
    <source>
        <dbReference type="ARBA" id="ARBA00012517"/>
    </source>
</evidence>
<keyword evidence="9 18" id="KW-0547">Nucleotide-binding</keyword>
<dbReference type="InterPro" id="IPR006122">
    <property type="entry name" value="HMA_Cu_ion-bd"/>
</dbReference>
<dbReference type="InterPro" id="IPR036412">
    <property type="entry name" value="HAD-like_sf"/>
</dbReference>
<keyword evidence="10" id="KW-0187">Copper transport</keyword>
<dbReference type="PROSITE" id="PS01229">
    <property type="entry name" value="COF_2"/>
    <property type="match status" value="1"/>
</dbReference>
<evidence type="ECO:0000256" key="7">
    <source>
        <dbReference type="ARBA" id="ARBA00022723"/>
    </source>
</evidence>
<dbReference type="PANTHER" id="PTHR43520:SF8">
    <property type="entry name" value="P-TYPE CU(+) TRANSPORTER"/>
    <property type="match status" value="1"/>
</dbReference>
<comment type="similarity">
    <text evidence="2 18">Belongs to the cation transport ATPase (P-type) (TC 3.A.3) family. Type IB subfamily.</text>
</comment>
<dbReference type="InterPro" id="IPR023214">
    <property type="entry name" value="HAD_sf"/>
</dbReference>
<dbReference type="InterPro" id="IPR017969">
    <property type="entry name" value="Heavy-metal-associated_CS"/>
</dbReference>
<dbReference type="Gene3D" id="3.30.70.100">
    <property type="match status" value="2"/>
</dbReference>
<dbReference type="FunFam" id="2.70.150.10:FF:000020">
    <property type="entry name" value="Copper-exporting P-type ATPase A"/>
    <property type="match status" value="1"/>
</dbReference>
<dbReference type="PANTHER" id="PTHR43520">
    <property type="entry name" value="ATP7, ISOFORM B"/>
    <property type="match status" value="1"/>
</dbReference>
<evidence type="ECO:0000256" key="2">
    <source>
        <dbReference type="ARBA" id="ARBA00006024"/>
    </source>
</evidence>
<dbReference type="FunFam" id="3.30.70.100:FF:000005">
    <property type="entry name" value="Copper-exporting P-type ATPase A"/>
    <property type="match status" value="1"/>
</dbReference>
<keyword evidence="17 18" id="KW-0472">Membrane</keyword>
<dbReference type="GO" id="GO:0005507">
    <property type="term" value="F:copper ion binding"/>
    <property type="evidence" value="ECO:0007669"/>
    <property type="project" value="InterPro"/>
</dbReference>
<feature type="transmembrane region" description="Helical" evidence="18">
    <location>
        <begin position="759"/>
        <end position="778"/>
    </location>
</feature>
<feature type="domain" description="HMA" evidence="19">
    <location>
        <begin position="4"/>
        <end position="68"/>
    </location>
</feature>
<evidence type="ECO:0000313" key="21">
    <source>
        <dbReference type="Proteomes" id="UP000199372"/>
    </source>
</evidence>
<dbReference type="PROSITE" id="PS01047">
    <property type="entry name" value="HMA_1"/>
    <property type="match status" value="1"/>
</dbReference>
<evidence type="ECO:0000256" key="12">
    <source>
        <dbReference type="ARBA" id="ARBA00022842"/>
    </source>
</evidence>
<dbReference type="NCBIfam" id="TIGR01525">
    <property type="entry name" value="ATPase-IB_hvy"/>
    <property type="match status" value="1"/>
</dbReference>
<evidence type="ECO:0000256" key="9">
    <source>
        <dbReference type="ARBA" id="ARBA00022741"/>
    </source>
</evidence>
<dbReference type="Gene3D" id="3.40.50.1000">
    <property type="entry name" value="HAD superfamily/HAD-like"/>
    <property type="match status" value="1"/>
</dbReference>
<reference evidence="21" key="1">
    <citation type="submission" date="2016-10" db="EMBL/GenBank/DDBJ databases">
        <authorList>
            <person name="Varghese N."/>
            <person name="Submissions S."/>
        </authorList>
    </citation>
    <scope>NUCLEOTIDE SEQUENCE [LARGE SCALE GENOMIC DNA]</scope>
    <source>
        <strain evidence="21">DSM 26893</strain>
    </source>
</reference>
<dbReference type="SUPFAM" id="SSF55008">
    <property type="entry name" value="HMA, heavy metal-associated domain"/>
    <property type="match status" value="2"/>
</dbReference>
<dbReference type="InterPro" id="IPR036163">
    <property type="entry name" value="HMA_dom_sf"/>
</dbReference>
<evidence type="ECO:0000259" key="19">
    <source>
        <dbReference type="PROSITE" id="PS50846"/>
    </source>
</evidence>
<dbReference type="CDD" id="cd02094">
    <property type="entry name" value="P-type_ATPase_Cu-like"/>
    <property type="match status" value="1"/>
</dbReference>
<dbReference type="InterPro" id="IPR001757">
    <property type="entry name" value="P_typ_ATPase"/>
</dbReference>
<feature type="transmembrane region" description="Helical" evidence="18">
    <location>
        <begin position="784"/>
        <end position="802"/>
    </location>
</feature>
<evidence type="ECO:0000256" key="8">
    <source>
        <dbReference type="ARBA" id="ARBA00022737"/>
    </source>
</evidence>
<dbReference type="InterPro" id="IPR006121">
    <property type="entry name" value="HMA_dom"/>
</dbReference>
<dbReference type="NCBIfam" id="TIGR01511">
    <property type="entry name" value="ATPase-IB1_Cu"/>
    <property type="match status" value="1"/>
</dbReference>
<evidence type="ECO:0000256" key="14">
    <source>
        <dbReference type="ARBA" id="ARBA00022989"/>
    </source>
</evidence>
<sequence length="833" mass="86418">MAQTFSTIQLTGLSCASCVGRAERAIASVPGVDSANVNLADGTARVAPAAADLGDIAEALRSAGYPAETRVETFEVEGMSCASCTGRVERALAAVSGVIAARVNLATNAAEVEWLAGATTPEEIARAAEEAGYPTALRVRGDLSTEHEDRATKETRTLLRQTIIAAVLTLPVFLLEMGGHLVPGFRDTLDATFGRQTLWIVQFALVTLILAWPGRRFITKGVPALLRAAPDMNSLVALGTLAAWGYSTVATFAPSILPPGSVAVYFEAAAVIVTLILTGRYLEARSKGRTGAAIRSLIALRPGTARVERQGQTLDIPIAHVVTGDTIIVRPGERIAADGEVASGRSFVDESMLTGEPLPVEKVAGGRVTGGTVNGTGALTFRATAVGESTVLAGIVRMVQDAQGAKLPIQAAVDRVVRWFVPAVLAVAVLTVAAWLTFGPDPALGLALVAGVSVLIIACPCAMGLATPTSVMVGTGRAAELGVLFRRGDALQRLQEVRTIVFDKTGTLTEGRPELTDLSVGEGFEENDVLRLVASVEAMSEHPIAEAIVRAAELRGLDLSGVRGFESITGLGARATVDGRTVLVGASRLMRRDGIATAAMDRHAAAIGAGGRTPLFVAIDGHLAATIGVADPVKPSAAETVATLKARGLRVALVTGDARATADAIARDLGFDLVTAEVMPDGKVAAIDQFRDHGPVAFVGDGINDAPALAAADIGIALGTGTDVAIETADVVLMRGDPAAVLRAVDVSRRTMRNIRQNLFWAFAYNTALIPVAAGVLWPLTGMLLSPMLAAGAMALSSVFVLSNALRLTRMQTVPARATRRQNGPGTVPEPAE</sequence>
<dbReference type="InterPro" id="IPR023298">
    <property type="entry name" value="ATPase_P-typ_TM_dom_sf"/>
</dbReference>
<name>A0A1H8LX46_9RHOB</name>
<comment type="subcellular location">
    <subcellularLocation>
        <location evidence="1">Cell membrane</location>
        <topology evidence="1">Multi-pass membrane protein</topology>
    </subcellularLocation>
</comment>
<evidence type="ECO:0000256" key="10">
    <source>
        <dbReference type="ARBA" id="ARBA00022796"/>
    </source>
</evidence>
<dbReference type="GO" id="GO:0055070">
    <property type="term" value="P:copper ion homeostasis"/>
    <property type="evidence" value="ECO:0007669"/>
    <property type="project" value="TreeGrafter"/>
</dbReference>
<dbReference type="Proteomes" id="UP000199372">
    <property type="component" value="Unassembled WGS sequence"/>
</dbReference>
<evidence type="ECO:0000256" key="4">
    <source>
        <dbReference type="ARBA" id="ARBA00022448"/>
    </source>
</evidence>
<evidence type="ECO:0000256" key="6">
    <source>
        <dbReference type="ARBA" id="ARBA00022692"/>
    </source>
</evidence>
<evidence type="ECO:0000256" key="17">
    <source>
        <dbReference type="ARBA" id="ARBA00023136"/>
    </source>
</evidence>
<keyword evidence="6 18" id="KW-0812">Transmembrane</keyword>
<dbReference type="EC" id="7.2.2.8" evidence="3"/>
<dbReference type="Pfam" id="PF00702">
    <property type="entry name" value="Hydrolase"/>
    <property type="match status" value="1"/>
</dbReference>
<dbReference type="Pfam" id="PF00403">
    <property type="entry name" value="HMA"/>
    <property type="match status" value="2"/>
</dbReference>
<feature type="transmembrane region" description="Helical" evidence="18">
    <location>
        <begin position="197"/>
        <end position="214"/>
    </location>
</feature>
<protein>
    <recommendedName>
        <fullName evidence="3">P-type Cu(+) transporter</fullName>
        <ecNumber evidence="3">7.2.2.8</ecNumber>
    </recommendedName>
</protein>
<feature type="transmembrane region" description="Helical" evidence="18">
    <location>
        <begin position="158"/>
        <end position="177"/>
    </location>
</feature>
<dbReference type="Gene3D" id="3.40.1110.10">
    <property type="entry name" value="Calcium-transporting ATPase, cytoplasmic domain N"/>
    <property type="match status" value="1"/>
</dbReference>
<organism evidence="20 21">
    <name type="scientific">Palleronia pelagia</name>
    <dbReference type="NCBI Taxonomy" id="387096"/>
    <lineage>
        <taxon>Bacteria</taxon>
        <taxon>Pseudomonadati</taxon>
        <taxon>Pseudomonadota</taxon>
        <taxon>Alphaproteobacteria</taxon>
        <taxon>Rhodobacterales</taxon>
        <taxon>Roseobacteraceae</taxon>
        <taxon>Palleronia</taxon>
    </lineage>
</organism>
<keyword evidence="5 18" id="KW-1003">Cell membrane</keyword>
<evidence type="ECO:0000256" key="15">
    <source>
        <dbReference type="ARBA" id="ARBA00023008"/>
    </source>
</evidence>
<dbReference type="SUPFAM" id="SSF81653">
    <property type="entry name" value="Calcium ATPase, transduction domain A"/>
    <property type="match status" value="1"/>
</dbReference>
<dbReference type="SFLD" id="SFLDG00002">
    <property type="entry name" value="C1.7:_P-type_atpase_like"/>
    <property type="match status" value="1"/>
</dbReference>
<dbReference type="SFLD" id="SFLDS00003">
    <property type="entry name" value="Haloacid_Dehalogenase"/>
    <property type="match status" value="1"/>
</dbReference>
<dbReference type="InterPro" id="IPR008250">
    <property type="entry name" value="ATPase_P-typ_transduc_dom_A_sf"/>
</dbReference>
<dbReference type="SFLD" id="SFLDF00027">
    <property type="entry name" value="p-type_atpase"/>
    <property type="match status" value="1"/>
</dbReference>
<evidence type="ECO:0000256" key="11">
    <source>
        <dbReference type="ARBA" id="ARBA00022840"/>
    </source>
</evidence>
<keyword evidence="14 18" id="KW-1133">Transmembrane helix</keyword>
<dbReference type="PRINTS" id="PR00943">
    <property type="entry name" value="CUATPASE"/>
</dbReference>
<dbReference type="GO" id="GO:0005886">
    <property type="term" value="C:plasma membrane"/>
    <property type="evidence" value="ECO:0007669"/>
    <property type="project" value="UniProtKB-SubCell"/>
</dbReference>
<proteinExistence type="inferred from homology"/>
<dbReference type="GO" id="GO:0016887">
    <property type="term" value="F:ATP hydrolysis activity"/>
    <property type="evidence" value="ECO:0007669"/>
    <property type="project" value="InterPro"/>
</dbReference>
<keyword evidence="8" id="KW-0677">Repeat</keyword>
<keyword evidence="15" id="KW-0186">Copper</keyword>
<accession>A0A1H8LX46</accession>
<evidence type="ECO:0000256" key="5">
    <source>
        <dbReference type="ARBA" id="ARBA00022475"/>
    </source>
</evidence>